<keyword evidence="3" id="KW-1185">Reference proteome</keyword>
<keyword evidence="1" id="KW-0472">Membrane</keyword>
<dbReference type="Proteomes" id="UP000054997">
    <property type="component" value="Unassembled WGS sequence"/>
</dbReference>
<sequence>MSNLSNFTITLDRSWDFLKLSALIHLFAGILIYRSSFAITAIALLIFILTIHFFYLLYHEYSGKNLCQIHYYGKKWHLLNRNHKSVQFERMDIVFHGGLFRVIELSGLNQKKRLVIFNDQVAPHQLKKLYILRHLP</sequence>
<dbReference type="EMBL" id="LNYK01000016">
    <property type="protein sequence ID" value="KTD21156.1"/>
    <property type="molecule type" value="Genomic_DNA"/>
</dbReference>
<proteinExistence type="predicted"/>
<dbReference type="AlphaFoldDB" id="A0A0W0VM25"/>
<name>A0A0W0VM25_9GAMM</name>
<dbReference type="PATRIC" id="fig|45068.5.peg.1353"/>
<comment type="caution">
    <text evidence="2">The sequence shown here is derived from an EMBL/GenBank/DDBJ whole genome shotgun (WGS) entry which is preliminary data.</text>
</comment>
<dbReference type="RefSeq" id="WP_058529253.1">
    <property type="nucleotide sequence ID" value="NZ_CAAAHZ010000003.1"/>
</dbReference>
<evidence type="ECO:0008006" key="4">
    <source>
        <dbReference type="Google" id="ProtNLM"/>
    </source>
</evidence>
<keyword evidence="1" id="KW-1133">Transmembrane helix</keyword>
<evidence type="ECO:0000313" key="2">
    <source>
        <dbReference type="EMBL" id="KTD21156.1"/>
    </source>
</evidence>
<reference evidence="2 3" key="1">
    <citation type="submission" date="2015-11" db="EMBL/GenBank/DDBJ databases">
        <title>Genomic analysis of 38 Legionella species identifies large and diverse effector repertoires.</title>
        <authorList>
            <person name="Burstein D."/>
            <person name="Amaro F."/>
            <person name="Zusman T."/>
            <person name="Lifshitz Z."/>
            <person name="Cohen O."/>
            <person name="Gilbert J.A."/>
            <person name="Pupko T."/>
            <person name="Shuman H.A."/>
            <person name="Segal G."/>
        </authorList>
    </citation>
    <scope>NUCLEOTIDE SEQUENCE [LARGE SCALE GENOMIC DNA]</scope>
    <source>
        <strain evidence="2 3">ATCC 49505</strain>
    </source>
</reference>
<accession>A0A0W0VM25</accession>
<dbReference type="STRING" id="45068.Llon_1254"/>
<organism evidence="2 3">
    <name type="scientific">Legionella londiniensis</name>
    <dbReference type="NCBI Taxonomy" id="45068"/>
    <lineage>
        <taxon>Bacteria</taxon>
        <taxon>Pseudomonadati</taxon>
        <taxon>Pseudomonadota</taxon>
        <taxon>Gammaproteobacteria</taxon>
        <taxon>Legionellales</taxon>
        <taxon>Legionellaceae</taxon>
        <taxon>Legionella</taxon>
    </lineage>
</organism>
<evidence type="ECO:0000313" key="3">
    <source>
        <dbReference type="Proteomes" id="UP000054997"/>
    </source>
</evidence>
<keyword evidence="1" id="KW-0812">Transmembrane</keyword>
<protein>
    <recommendedName>
        <fullName evidence="4">Transmembrane protein</fullName>
    </recommendedName>
</protein>
<feature type="transmembrane region" description="Helical" evidence="1">
    <location>
        <begin position="39"/>
        <end position="58"/>
    </location>
</feature>
<evidence type="ECO:0000256" key="1">
    <source>
        <dbReference type="SAM" id="Phobius"/>
    </source>
</evidence>
<gene>
    <name evidence="2" type="ORF">Llon_1254</name>
</gene>